<evidence type="ECO:0000256" key="1">
    <source>
        <dbReference type="ARBA" id="ARBA00022801"/>
    </source>
</evidence>
<dbReference type="PANTHER" id="PTHR42977">
    <property type="entry name" value="HYDROLASE-RELATED"/>
    <property type="match status" value="1"/>
</dbReference>
<dbReference type="EMBL" id="CP001359">
    <property type="protein sequence ID" value="ACL63935.1"/>
    <property type="molecule type" value="Genomic_DNA"/>
</dbReference>
<dbReference type="KEGG" id="acp:A2cp1_0578"/>
<keyword evidence="2" id="KW-0732">Signal</keyword>
<dbReference type="FunFam" id="3.40.50.1820:FF:000173">
    <property type="entry name" value="Alpha/beta hydrolase"/>
    <property type="match status" value="1"/>
</dbReference>
<feature type="signal peptide" evidence="2">
    <location>
        <begin position="1"/>
        <end position="36"/>
    </location>
</feature>
<dbReference type="InterPro" id="IPR029058">
    <property type="entry name" value="AB_hydrolase_fold"/>
</dbReference>
<accession>B8JC13</accession>
<evidence type="ECO:0000256" key="2">
    <source>
        <dbReference type="SAM" id="SignalP"/>
    </source>
</evidence>
<dbReference type="InterPro" id="IPR051340">
    <property type="entry name" value="Haloalkane_dehalogenase"/>
</dbReference>
<feature type="domain" description="AB hydrolase-1" evidence="3">
    <location>
        <begin position="70"/>
        <end position="313"/>
    </location>
</feature>
<keyword evidence="1 4" id="KW-0378">Hydrolase</keyword>
<organism evidence="4 5">
    <name type="scientific">Anaeromyxobacter dehalogenans (strain ATCC BAA-258 / DSM 21875 / 2CP-1)</name>
    <dbReference type="NCBI Taxonomy" id="455488"/>
    <lineage>
        <taxon>Bacteria</taxon>
        <taxon>Pseudomonadati</taxon>
        <taxon>Myxococcota</taxon>
        <taxon>Myxococcia</taxon>
        <taxon>Myxococcales</taxon>
        <taxon>Cystobacterineae</taxon>
        <taxon>Anaeromyxobacteraceae</taxon>
        <taxon>Anaeromyxobacter</taxon>
    </lineage>
</organism>
<dbReference type="Pfam" id="PF00561">
    <property type="entry name" value="Abhydrolase_1"/>
    <property type="match status" value="1"/>
</dbReference>
<feature type="chain" id="PRO_5002875126" evidence="2">
    <location>
        <begin position="37"/>
        <end position="336"/>
    </location>
</feature>
<dbReference type="Gene3D" id="3.40.50.1820">
    <property type="entry name" value="alpha/beta hydrolase"/>
    <property type="match status" value="1"/>
</dbReference>
<dbReference type="PRINTS" id="PR00111">
    <property type="entry name" value="ABHYDROLASE"/>
</dbReference>
<dbReference type="InterPro" id="IPR000073">
    <property type="entry name" value="AB_hydrolase_1"/>
</dbReference>
<sequence length="336" mass="37094">MIPIPPTRRPARPLAAALLAALALAPAALPSRTAAASAGPATGAVQVRYRTANIDGVEVFYREAGRPGAPAILLLHGFPTSSHMFRNLIPALADRYHVIAPDYPGFGHSAMPARDAFSYTFDRYAQVVEALTERLGLRRYALYVMDYGAPVGFRLATAHPERVTALVVQNGNAYDEGIRDFWDPIKAYWASGSAADREAIRWLTSPKATHWQYTNGVPDPSLVSPDTWTVDQARLDRPGNQEIQLDLFYDYRTNLPLYPAWQAYFRAHRPPTLVVWGKNDAIFVAAGAEPYRRDNPSAEIHLLDTGHFALETHGPEIARRIREFLGRAVPAKAAAN</sequence>
<dbReference type="HOGENOM" id="CLU_020336_35_0_7"/>
<dbReference type="PANTHER" id="PTHR42977:SF3">
    <property type="entry name" value="AB HYDROLASE-1 DOMAIN-CONTAINING PROTEIN"/>
    <property type="match status" value="1"/>
</dbReference>
<dbReference type="Proteomes" id="UP000007089">
    <property type="component" value="Chromosome"/>
</dbReference>
<gene>
    <name evidence="4" type="ordered locus">A2cp1_0578</name>
</gene>
<protein>
    <submittedName>
        <fullName evidence="4">Alpha/beta hydrolase fold protein</fullName>
    </submittedName>
</protein>
<proteinExistence type="predicted"/>
<dbReference type="RefSeq" id="WP_012631982.1">
    <property type="nucleotide sequence ID" value="NC_011891.1"/>
</dbReference>
<evidence type="ECO:0000313" key="5">
    <source>
        <dbReference type="Proteomes" id="UP000007089"/>
    </source>
</evidence>
<keyword evidence="5" id="KW-1185">Reference proteome</keyword>
<dbReference type="AlphaFoldDB" id="B8JC13"/>
<name>B8JC13_ANAD2</name>
<dbReference type="GO" id="GO:0004301">
    <property type="term" value="F:epoxide hydrolase activity"/>
    <property type="evidence" value="ECO:0007669"/>
    <property type="project" value="TreeGrafter"/>
</dbReference>
<dbReference type="SUPFAM" id="SSF53474">
    <property type="entry name" value="alpha/beta-Hydrolases"/>
    <property type="match status" value="1"/>
</dbReference>
<dbReference type="InterPro" id="IPR006311">
    <property type="entry name" value="TAT_signal"/>
</dbReference>
<evidence type="ECO:0000313" key="4">
    <source>
        <dbReference type="EMBL" id="ACL63935.1"/>
    </source>
</evidence>
<dbReference type="PRINTS" id="PR00412">
    <property type="entry name" value="EPOXHYDRLASE"/>
</dbReference>
<dbReference type="InterPro" id="IPR000639">
    <property type="entry name" value="Epox_hydrolase-like"/>
</dbReference>
<dbReference type="PROSITE" id="PS51318">
    <property type="entry name" value="TAT"/>
    <property type="match status" value="1"/>
</dbReference>
<reference evidence="4" key="1">
    <citation type="submission" date="2009-01" db="EMBL/GenBank/DDBJ databases">
        <title>Complete sequence of Anaeromyxobacter dehalogenans 2CP-1.</title>
        <authorList>
            <consortium name="US DOE Joint Genome Institute"/>
            <person name="Lucas S."/>
            <person name="Copeland A."/>
            <person name="Lapidus A."/>
            <person name="Glavina del Rio T."/>
            <person name="Dalin E."/>
            <person name="Tice H."/>
            <person name="Bruce D."/>
            <person name="Goodwin L."/>
            <person name="Pitluck S."/>
            <person name="Saunders E."/>
            <person name="Brettin T."/>
            <person name="Detter J.C."/>
            <person name="Han C."/>
            <person name="Larimer F."/>
            <person name="Land M."/>
            <person name="Hauser L."/>
            <person name="Kyrpides N."/>
            <person name="Ovchinnikova G."/>
            <person name="Beliaev A.S."/>
            <person name="Richardson P."/>
        </authorList>
    </citation>
    <scope>NUCLEOTIDE SEQUENCE</scope>
    <source>
        <strain evidence="4">2CP-1</strain>
    </source>
</reference>
<evidence type="ECO:0000259" key="3">
    <source>
        <dbReference type="Pfam" id="PF00561"/>
    </source>
</evidence>